<organism evidence="2 3">
    <name type="scientific">Trichocoleus desertorum GB2-A4</name>
    <dbReference type="NCBI Taxonomy" id="2933944"/>
    <lineage>
        <taxon>Bacteria</taxon>
        <taxon>Bacillati</taxon>
        <taxon>Cyanobacteriota</taxon>
        <taxon>Cyanophyceae</taxon>
        <taxon>Leptolyngbyales</taxon>
        <taxon>Trichocoleusaceae</taxon>
        <taxon>Trichocoleus</taxon>
    </lineage>
</organism>
<comment type="caution">
    <text evidence="2">The sequence shown here is derived from an EMBL/GenBank/DDBJ whole genome shotgun (WGS) entry which is preliminary data.</text>
</comment>
<reference evidence="2 3" key="1">
    <citation type="submission" date="2022-04" db="EMBL/GenBank/DDBJ databases">
        <title>Positive selection, recombination, and allopatry shape intraspecific diversity of widespread and dominant cyanobacteria.</title>
        <authorList>
            <person name="Wei J."/>
            <person name="Shu W."/>
            <person name="Hu C."/>
        </authorList>
    </citation>
    <scope>NUCLEOTIDE SEQUENCE [LARGE SCALE GENOMIC DNA]</scope>
    <source>
        <strain evidence="2 3">GB2-A4</strain>
    </source>
</reference>
<evidence type="ECO:0000313" key="2">
    <source>
        <dbReference type="EMBL" id="MEP0817375.1"/>
    </source>
</evidence>
<dbReference type="Gene3D" id="3.40.50.300">
    <property type="entry name" value="P-loop containing nucleotide triphosphate hydrolases"/>
    <property type="match status" value="1"/>
</dbReference>
<dbReference type="SUPFAM" id="SSF52540">
    <property type="entry name" value="P-loop containing nucleoside triphosphate hydrolases"/>
    <property type="match status" value="1"/>
</dbReference>
<keyword evidence="2" id="KW-0808">Transferase</keyword>
<dbReference type="RefSeq" id="WP_190438662.1">
    <property type="nucleotide sequence ID" value="NZ_JAMPKM010000004.1"/>
</dbReference>
<keyword evidence="2" id="KW-0418">Kinase</keyword>
<sequence>MQPSDSSLNLILQNWAMGQAPTPVLQQQLETWLLADSLRAKAFGINSTNVSQTVKVRSHLLQGVYPAIQQFCQHTFCLESDFLVPLWNLWLPLALELAVSHQALGRPFIQGILGGQGTGKTTLATILTLLLSHLGYRTLSFSLDDLYKTYPDRLRLRAEDPRLTWRGPPGTHDVDLGCMVLDQLRHTDPSASIQVPRFDKSAFNGAGDRTVPEVVKDVAIVLFEGWFVGVRPIDPAAFATAPSPIVTEADREFARDMNAKLQNYLPLWSRLDRLMVLHPTDYHLSQQWRQQAEHQMIAAGKSGMSGREIDQFVEYFWKALHPELFIQPLTRDRRYVDLVVEINPDHSPGTVYRPQDLAPESQSVTEA</sequence>
<keyword evidence="3" id="KW-1185">Reference proteome</keyword>
<protein>
    <submittedName>
        <fullName evidence="2">Glycerate kinase</fullName>
    </submittedName>
</protein>
<accession>A0ABV0J6G3</accession>
<feature type="region of interest" description="Disordered" evidence="1">
    <location>
        <begin position="347"/>
        <end position="367"/>
    </location>
</feature>
<dbReference type="GO" id="GO:0016301">
    <property type="term" value="F:kinase activity"/>
    <property type="evidence" value="ECO:0007669"/>
    <property type="project" value="UniProtKB-KW"/>
</dbReference>
<dbReference type="Proteomes" id="UP001464891">
    <property type="component" value="Unassembled WGS sequence"/>
</dbReference>
<gene>
    <name evidence="2" type="ORF">NC998_09725</name>
</gene>
<name>A0ABV0J6G3_9CYAN</name>
<evidence type="ECO:0000313" key="3">
    <source>
        <dbReference type="Proteomes" id="UP001464891"/>
    </source>
</evidence>
<evidence type="ECO:0000256" key="1">
    <source>
        <dbReference type="SAM" id="MobiDB-lite"/>
    </source>
</evidence>
<proteinExistence type="predicted"/>
<dbReference type="EMBL" id="JAMPKM010000004">
    <property type="protein sequence ID" value="MEP0817375.1"/>
    <property type="molecule type" value="Genomic_DNA"/>
</dbReference>
<dbReference type="InterPro" id="IPR027417">
    <property type="entry name" value="P-loop_NTPase"/>
</dbReference>